<dbReference type="RefSeq" id="WP_345370616.1">
    <property type="nucleotide sequence ID" value="NZ_BAABJX010000022.1"/>
</dbReference>
<dbReference type="Pfam" id="PF08922">
    <property type="entry name" value="DUF1905"/>
    <property type="match status" value="1"/>
</dbReference>
<proteinExistence type="predicted"/>
<name>A0ABP9D6U5_9BACT</name>
<evidence type="ECO:0000313" key="1">
    <source>
        <dbReference type="EMBL" id="GAA4830807.1"/>
    </source>
</evidence>
<accession>A0ABP9D6U5</accession>
<evidence type="ECO:0000313" key="2">
    <source>
        <dbReference type="Proteomes" id="UP001500298"/>
    </source>
</evidence>
<dbReference type="Pfam" id="PF13376">
    <property type="entry name" value="OmdA"/>
    <property type="match status" value="1"/>
</dbReference>
<dbReference type="Proteomes" id="UP001500298">
    <property type="component" value="Unassembled WGS sequence"/>
</dbReference>
<gene>
    <name evidence="1" type="ORF">GCM10023331_15140</name>
</gene>
<reference evidence="2" key="1">
    <citation type="journal article" date="2019" name="Int. J. Syst. Evol. Microbiol.">
        <title>The Global Catalogue of Microorganisms (GCM) 10K type strain sequencing project: providing services to taxonomists for standard genome sequencing and annotation.</title>
        <authorList>
            <consortium name="The Broad Institute Genomics Platform"/>
            <consortium name="The Broad Institute Genome Sequencing Center for Infectious Disease"/>
            <person name="Wu L."/>
            <person name="Ma J."/>
        </authorList>
    </citation>
    <scope>NUCLEOTIDE SEQUENCE [LARGE SCALE GENOMIC DNA]</scope>
    <source>
        <strain evidence="2">JCM 18326</strain>
    </source>
</reference>
<dbReference type="SUPFAM" id="SSF141694">
    <property type="entry name" value="AF2212/PG0164-like"/>
    <property type="match status" value="1"/>
</dbReference>
<organism evidence="1 2">
    <name type="scientific">Algivirga pacifica</name>
    <dbReference type="NCBI Taxonomy" id="1162670"/>
    <lineage>
        <taxon>Bacteria</taxon>
        <taxon>Pseudomonadati</taxon>
        <taxon>Bacteroidota</taxon>
        <taxon>Cytophagia</taxon>
        <taxon>Cytophagales</taxon>
        <taxon>Flammeovirgaceae</taxon>
        <taxon>Algivirga</taxon>
    </lineage>
</organism>
<protein>
    <submittedName>
        <fullName evidence="1">YdeI/OmpD-associated family protein</fullName>
    </submittedName>
</protein>
<sequence>MTSQKAIVNKEYLLKKFPGKGGWTYAEIPEISQDKSNPFGWVRVRGFIDDYELKQYKLMPMGEGKLFLPVKAAIRKNIKKEAGDIVSIQLFLDETPFLLPEEIKECLLNEPPSIYETFLSFTEGEQKAYIDWIYDAKMEDTKVSRIVEMINRLEKGLKYYDK</sequence>
<dbReference type="EMBL" id="BAABJX010000022">
    <property type="protein sequence ID" value="GAA4830807.1"/>
    <property type="molecule type" value="Genomic_DNA"/>
</dbReference>
<comment type="caution">
    <text evidence="1">The sequence shown here is derived from an EMBL/GenBank/DDBJ whole genome shotgun (WGS) entry which is preliminary data.</text>
</comment>
<dbReference type="Gene3D" id="2.40.30.100">
    <property type="entry name" value="AF2212/PG0164-like"/>
    <property type="match status" value="1"/>
</dbReference>
<dbReference type="InterPro" id="IPR015018">
    <property type="entry name" value="DUF1905"/>
</dbReference>
<dbReference type="InterPro" id="IPR037079">
    <property type="entry name" value="AF2212/PG0164-like_sf"/>
</dbReference>
<keyword evidence="2" id="KW-1185">Reference proteome</keyword>